<reference evidence="2 3" key="1">
    <citation type="journal article" date="2014" name="BMC Genomics">
        <title>Genome based analysis of type-I polyketide synthase and nonribosomal peptide synthetase gene clusters in seven strains of five representative Nocardia species.</title>
        <authorList>
            <person name="Komaki H."/>
            <person name="Ichikawa N."/>
            <person name="Hosoyama A."/>
            <person name="Takahashi-Nakaguchi A."/>
            <person name="Matsuzawa T."/>
            <person name="Suzuki K."/>
            <person name="Fujita N."/>
            <person name="Gonoi T."/>
        </authorList>
    </citation>
    <scope>NUCLEOTIDE SEQUENCE [LARGE SCALE GENOMIC DNA]</scope>
    <source>
        <strain evidence="2 3">NBRC 15531</strain>
    </source>
</reference>
<feature type="transmembrane region" description="Helical" evidence="1">
    <location>
        <begin position="20"/>
        <end position="40"/>
    </location>
</feature>
<dbReference type="EMBL" id="BAFO02000025">
    <property type="protein sequence ID" value="GAD84706.1"/>
    <property type="molecule type" value="Genomic_DNA"/>
</dbReference>
<organism evidence="2 3">
    <name type="scientific">Nocardia asteroides NBRC 15531</name>
    <dbReference type="NCBI Taxonomy" id="1110697"/>
    <lineage>
        <taxon>Bacteria</taxon>
        <taxon>Bacillati</taxon>
        <taxon>Actinomycetota</taxon>
        <taxon>Actinomycetes</taxon>
        <taxon>Mycobacteriales</taxon>
        <taxon>Nocardiaceae</taxon>
        <taxon>Nocardia</taxon>
    </lineage>
</organism>
<keyword evidence="1" id="KW-1133">Transmembrane helix</keyword>
<dbReference type="AlphaFoldDB" id="U5EE90"/>
<protein>
    <submittedName>
        <fullName evidence="2">Uncharacterized protein</fullName>
    </submittedName>
</protein>
<evidence type="ECO:0000313" key="2">
    <source>
        <dbReference type="EMBL" id="GAD84706.1"/>
    </source>
</evidence>
<gene>
    <name evidence="2" type="ORF">NCAST_25_01260</name>
</gene>
<proteinExistence type="predicted"/>
<comment type="caution">
    <text evidence="2">The sequence shown here is derived from an EMBL/GenBank/DDBJ whole genome shotgun (WGS) entry which is preliminary data.</text>
</comment>
<keyword evidence="1" id="KW-0472">Membrane</keyword>
<dbReference type="Proteomes" id="UP000017048">
    <property type="component" value="Unassembled WGS sequence"/>
</dbReference>
<keyword evidence="3" id="KW-1185">Reference proteome</keyword>
<keyword evidence="1" id="KW-0812">Transmembrane</keyword>
<accession>U5EE90</accession>
<evidence type="ECO:0000256" key="1">
    <source>
        <dbReference type="SAM" id="Phobius"/>
    </source>
</evidence>
<dbReference type="eggNOG" id="ENOG5033MCC">
    <property type="taxonomic scope" value="Bacteria"/>
</dbReference>
<evidence type="ECO:0000313" key="3">
    <source>
        <dbReference type="Proteomes" id="UP000017048"/>
    </source>
</evidence>
<sequence length="199" mass="22494">MLRFVAAQQDSCPVSSVMGVVTALIAVVGTLLGAAFTHYFQRVNADRMLRQSRDDRLRQDLLSAYHDFASAVIDYRHHQIKRWHQLSQNPGAEQQLRHEAYDMRAAANTQLLRIRLLNGDERIVRLAGEAIDAARSIQRVGVDPGTAEDHELRHRAARSAIDEFVRCAADTVQHREPRSRSRVLRLPVLARERSGITAN</sequence>
<name>U5EE90_NOCAS</name>